<reference evidence="2" key="1">
    <citation type="journal article" date="2024" name="Proc. Natl. Acad. Sci. U.S.A.">
        <title>Extraordinary preservation of gene collinearity over three hundred million years revealed in homosporous lycophytes.</title>
        <authorList>
            <person name="Li C."/>
            <person name="Wickell D."/>
            <person name="Kuo L.Y."/>
            <person name="Chen X."/>
            <person name="Nie B."/>
            <person name="Liao X."/>
            <person name="Peng D."/>
            <person name="Ji J."/>
            <person name="Jenkins J."/>
            <person name="Williams M."/>
            <person name="Shu S."/>
            <person name="Plott C."/>
            <person name="Barry K."/>
            <person name="Rajasekar S."/>
            <person name="Grimwood J."/>
            <person name="Han X."/>
            <person name="Sun S."/>
            <person name="Hou Z."/>
            <person name="He W."/>
            <person name="Dai G."/>
            <person name="Sun C."/>
            <person name="Schmutz J."/>
            <person name="Leebens-Mack J.H."/>
            <person name="Li F.W."/>
            <person name="Wang L."/>
        </authorList>
    </citation>
    <scope>NUCLEOTIDE SEQUENCE [LARGE SCALE GENOMIC DNA]</scope>
    <source>
        <strain evidence="2">cv. PW_Plant_1</strain>
    </source>
</reference>
<organism evidence="1 2">
    <name type="scientific">Diphasiastrum complanatum</name>
    <name type="common">Issler's clubmoss</name>
    <name type="synonym">Lycopodium complanatum</name>
    <dbReference type="NCBI Taxonomy" id="34168"/>
    <lineage>
        <taxon>Eukaryota</taxon>
        <taxon>Viridiplantae</taxon>
        <taxon>Streptophyta</taxon>
        <taxon>Embryophyta</taxon>
        <taxon>Tracheophyta</taxon>
        <taxon>Lycopodiopsida</taxon>
        <taxon>Lycopodiales</taxon>
        <taxon>Lycopodiaceae</taxon>
        <taxon>Lycopodioideae</taxon>
        <taxon>Diphasiastrum</taxon>
    </lineage>
</organism>
<accession>A0ACC2AC58</accession>
<evidence type="ECO:0000313" key="1">
    <source>
        <dbReference type="EMBL" id="KAJ7515120.1"/>
    </source>
</evidence>
<name>A0ACC2AC58_DIPCM</name>
<gene>
    <name evidence="1" type="ORF">O6H91_23G071800</name>
</gene>
<keyword evidence="2" id="KW-1185">Reference proteome</keyword>
<protein>
    <submittedName>
        <fullName evidence="1">Uncharacterized protein</fullName>
    </submittedName>
</protein>
<dbReference type="Proteomes" id="UP001162992">
    <property type="component" value="Chromosome 23"/>
</dbReference>
<sequence>MDACMSMLFSPFRSSSSPAAVRRFLCTITISGVQLPLHSISSPLLLFHKNTSRSSFSIDECTSIQRSYSATFDVKKTKLRCSIDNYIGGGGGGESSDNDFEKVVSMVDEECVGIQCYTNATPGFRGVLKQRYADFIVNEVDPDGNVVHLTNLAAPAEALISDAELETPNFFRPEDTESENIVGSDYAPVLEAFKTLAGDANADILKTLLEQLAGEETVNISPITLLPDSDKMHRTGVHNFFKSRLPHLITDTVDGPDNASKCIRVRFCTGKKNRGTRGRTDIKDNNFHNKRQKQDVKGGAELQPFDGRGADNWPTHRPKFLQFHLYKENKDTQDALMVIARMLGTQPKSFGFAGTKDKRAITTQRVTAFKQSALKLAALNKRLYGIRVGNFCYVDNGLVLGELSGNRFTVTLRGVVADSECVLSKAAEGLKKGGFVNYFGLQRFGTGSVPTHTIGATLLRGEWKAAVDKILLPREAEQTDAMEAREYYRNTGDVDGALLRMPRYLVAERSLLVGLKRSPGNFLQAISNIPRTLRMMYVHSYQSYLWNHAATRRVQRYGVQAVVEGDLVLSDVLEDRLSHDEMHDCDDPLPENHVVSNVEDGSEIYQEAAEPEVDNDRKINVKRVSADDVKSGRYSIRDVLLPLPGSSTLYPGNETSTIYQDLAAKDFLNLKSCTHNVKEFSIVHLPGGYRHLIVCPQDYEWKVLKYDDVSKPLYETDLDKINKTCGEHGSHVKTENQELDKSTIEFLGGSQTALQLSFTLPSSCYATMAIRQLLKASTSATFHKTLNED</sequence>
<evidence type="ECO:0000313" key="2">
    <source>
        <dbReference type="Proteomes" id="UP001162992"/>
    </source>
</evidence>
<comment type="caution">
    <text evidence="1">The sequence shown here is derived from an EMBL/GenBank/DDBJ whole genome shotgun (WGS) entry which is preliminary data.</text>
</comment>
<proteinExistence type="predicted"/>
<dbReference type="EMBL" id="CM055114">
    <property type="protein sequence ID" value="KAJ7515120.1"/>
    <property type="molecule type" value="Genomic_DNA"/>
</dbReference>